<feature type="repeat" description="ANK" evidence="3">
    <location>
        <begin position="169"/>
        <end position="201"/>
    </location>
</feature>
<name>A0A1G8K9Z4_9BURK</name>
<accession>A0A1G8K9Z4</accession>
<keyword evidence="1" id="KW-0677">Repeat</keyword>
<feature type="compositionally biased region" description="Low complexity" evidence="4">
    <location>
        <begin position="16"/>
        <end position="28"/>
    </location>
</feature>
<keyword evidence="2 3" id="KW-0040">ANK repeat</keyword>
<dbReference type="SUPFAM" id="SSF48403">
    <property type="entry name" value="Ankyrin repeat"/>
    <property type="match status" value="1"/>
</dbReference>
<evidence type="ECO:0000313" key="5">
    <source>
        <dbReference type="EMBL" id="SDI40278.1"/>
    </source>
</evidence>
<evidence type="ECO:0000313" key="6">
    <source>
        <dbReference type="Proteomes" id="UP000199706"/>
    </source>
</evidence>
<dbReference type="RefSeq" id="WP_090693094.1">
    <property type="nucleotide sequence ID" value="NZ_CADERL010000008.1"/>
</dbReference>
<organism evidence="5 6">
    <name type="scientific">Paraburkholderia phenazinium</name>
    <dbReference type="NCBI Taxonomy" id="60549"/>
    <lineage>
        <taxon>Bacteria</taxon>
        <taxon>Pseudomonadati</taxon>
        <taxon>Pseudomonadota</taxon>
        <taxon>Betaproteobacteria</taxon>
        <taxon>Burkholderiales</taxon>
        <taxon>Burkholderiaceae</taxon>
        <taxon>Paraburkholderia</taxon>
    </lineage>
</organism>
<dbReference type="Gene3D" id="1.25.40.20">
    <property type="entry name" value="Ankyrin repeat-containing domain"/>
    <property type="match status" value="2"/>
</dbReference>
<feature type="region of interest" description="Disordered" evidence="4">
    <location>
        <begin position="337"/>
        <end position="365"/>
    </location>
</feature>
<gene>
    <name evidence="5" type="ORF">SAMN05216466_12245</name>
</gene>
<proteinExistence type="predicted"/>
<evidence type="ECO:0000256" key="3">
    <source>
        <dbReference type="PROSITE-ProRule" id="PRU00023"/>
    </source>
</evidence>
<dbReference type="EMBL" id="FNCJ01000022">
    <property type="protein sequence ID" value="SDI40278.1"/>
    <property type="molecule type" value="Genomic_DNA"/>
</dbReference>
<dbReference type="PANTHER" id="PTHR24166:SF48">
    <property type="entry name" value="PROTEIN VAPYRIN"/>
    <property type="match status" value="1"/>
</dbReference>
<dbReference type="InterPro" id="IPR002110">
    <property type="entry name" value="Ankyrin_rpt"/>
</dbReference>
<evidence type="ECO:0000256" key="4">
    <source>
        <dbReference type="SAM" id="MobiDB-lite"/>
    </source>
</evidence>
<dbReference type="PANTHER" id="PTHR24166">
    <property type="entry name" value="ROLLING PEBBLES, ISOFORM B"/>
    <property type="match status" value="1"/>
</dbReference>
<sequence>MKSPISTLRSWLGRTAEPAGVPAAAAAPRQRHSRSRSSLNEALAGLAPRQVDRGTPMTAPERRQAAPRRSADDELREAIAAVRAGAVWSPSSSGPGSPRTASHAWIGSDQGETSAAGLKGKAPAELDAVAKAEDQNALLDMVWETDFPSEHVNDILKRFPDLANATDHRGDTLLSNAITARNLEFASTLIAHGADLQITDQRGDTPLHLAAKHYPALVGPLLEAGADAKATDMRGTSPLFNARSPEAVEWLVRAGAPVDQRDRNGDTAAMRLAQSANRDTVLALLAHNPDLTVKNRSGRTFAQFLTARFGGAADVIPTHAYAARAFLELAKRESPLLGNLRDRKPPTATPQPQPQSRTEQHDLRIEPDLTLSPARFGASGKAAINNLKSGHKLNFVADPLRAFDELNDKEAESLSEALGFGKLSSDHTEVREQKRAIRETFKQFGQEISGQLRNYDDAALRHPAITESLTSAEMTELQRVMKIAHLRIAAKRVPGGELQQPLKLRIFFEGTQNGRDFRQDVSSAFGRIGEVDRATKRAGELFAKILSYPNRAELEFVSGMSMGGAMAQTFRATVESRVLLPKQPSMILLDSQLLNNNQARRATKDGHIDVDYSRPRGVAITLDYAKAPHRGLTGIMKGAGGYRYPGLVHLKLGLTDTDGPNGKRPQTSGPPGLGYHADPRLFSNALARFSVDREQAILDNPALDEMRAPRWTPRRGPVRTSETLPAIARRGRLPMVSIAEED</sequence>
<dbReference type="InterPro" id="IPR050889">
    <property type="entry name" value="Dendritic_Spine_Reg/Scaffold"/>
</dbReference>
<feature type="compositionally biased region" description="Low complexity" evidence="4">
    <location>
        <begin position="89"/>
        <end position="98"/>
    </location>
</feature>
<dbReference type="InterPro" id="IPR036770">
    <property type="entry name" value="Ankyrin_rpt-contain_sf"/>
</dbReference>
<dbReference type="Pfam" id="PF12796">
    <property type="entry name" value="Ank_2"/>
    <property type="match status" value="1"/>
</dbReference>
<feature type="region of interest" description="Disordered" evidence="4">
    <location>
        <begin position="86"/>
        <end position="105"/>
    </location>
</feature>
<evidence type="ECO:0000256" key="2">
    <source>
        <dbReference type="ARBA" id="ARBA00023043"/>
    </source>
</evidence>
<reference evidence="5 6" key="1">
    <citation type="submission" date="2016-10" db="EMBL/GenBank/DDBJ databases">
        <authorList>
            <person name="de Groot N.N."/>
        </authorList>
    </citation>
    <scope>NUCLEOTIDE SEQUENCE [LARGE SCALE GENOMIC DNA]</scope>
    <source>
        <strain evidence="5 6">LMG 2247</strain>
    </source>
</reference>
<protein>
    <submittedName>
        <fullName evidence="5">Ankyrin repeat-containing protein</fullName>
    </submittedName>
</protein>
<feature type="region of interest" description="Disordered" evidence="4">
    <location>
        <begin position="1"/>
        <end position="73"/>
    </location>
</feature>
<dbReference type="PROSITE" id="PS50088">
    <property type="entry name" value="ANK_REPEAT"/>
    <property type="match status" value="1"/>
</dbReference>
<dbReference type="AlphaFoldDB" id="A0A1G8K9Z4"/>
<evidence type="ECO:0000256" key="1">
    <source>
        <dbReference type="ARBA" id="ARBA00022737"/>
    </source>
</evidence>
<dbReference type="SMART" id="SM00248">
    <property type="entry name" value="ANK"/>
    <property type="match status" value="3"/>
</dbReference>
<dbReference type="OrthoDB" id="671583at2"/>
<dbReference type="Proteomes" id="UP000199706">
    <property type="component" value="Unassembled WGS sequence"/>
</dbReference>
<feature type="compositionally biased region" description="Basic and acidic residues" evidence="4">
    <location>
        <begin position="60"/>
        <end position="73"/>
    </location>
</feature>